<evidence type="ECO:0008006" key="3">
    <source>
        <dbReference type="Google" id="ProtNLM"/>
    </source>
</evidence>
<proteinExistence type="predicted"/>
<accession>A0A402D9F7</accession>
<protein>
    <recommendedName>
        <fullName evidence="3">DUF2281 domain-containing protein</fullName>
    </recommendedName>
</protein>
<dbReference type="Proteomes" id="UP000289660">
    <property type="component" value="Unassembled WGS sequence"/>
</dbReference>
<evidence type="ECO:0000313" key="1">
    <source>
        <dbReference type="EMBL" id="GCE58876.1"/>
    </source>
</evidence>
<dbReference type="EMBL" id="BIFY01000008">
    <property type="protein sequence ID" value="GCE58876.1"/>
    <property type="molecule type" value="Genomic_DNA"/>
</dbReference>
<sequence>MIWLPISLSQMNIEQVIIKNLRKLPLEKQQEVLSFTESLTSRISLPSPDYSLTPQEKAQKWQKVIAKLPKTSANLPDEALHRDTMYED</sequence>
<organism evidence="1 2">
    <name type="scientific">Microcystis aeruginosa NIES-4285</name>
    <dbReference type="NCBI Taxonomy" id="2497681"/>
    <lineage>
        <taxon>Bacteria</taxon>
        <taxon>Bacillati</taxon>
        <taxon>Cyanobacteriota</taxon>
        <taxon>Cyanophyceae</taxon>
        <taxon>Oscillatoriophycideae</taxon>
        <taxon>Chroococcales</taxon>
        <taxon>Microcystaceae</taxon>
        <taxon>Microcystis</taxon>
    </lineage>
</organism>
<evidence type="ECO:0000313" key="2">
    <source>
        <dbReference type="Proteomes" id="UP000289660"/>
    </source>
</evidence>
<dbReference type="AlphaFoldDB" id="A0A402D9F7"/>
<comment type="caution">
    <text evidence="1">The sequence shown here is derived from an EMBL/GenBank/DDBJ whole genome shotgun (WGS) entry which is preliminary data.</text>
</comment>
<reference evidence="2" key="1">
    <citation type="submission" date="2018-12" db="EMBL/GenBank/DDBJ databases">
        <title>Genome sequence of Microcystis aeruginosa NIES-4285.</title>
        <authorList>
            <person name="Tanabe Y."/>
        </authorList>
    </citation>
    <scope>NUCLEOTIDE SEQUENCE [LARGE SCALE GENOMIC DNA]</scope>
    <source>
        <strain evidence="2">NIES-4285</strain>
    </source>
</reference>
<gene>
    <name evidence="1" type="ORF">MiAbB_00786</name>
</gene>
<name>A0A402D9F7_MICAE</name>